<keyword evidence="4" id="KW-0325">Glycoprotein</keyword>
<accession>A0ABX7NS76</accession>
<evidence type="ECO:0000313" key="6">
    <source>
        <dbReference type="Proteomes" id="UP000662747"/>
    </source>
</evidence>
<evidence type="ECO:0000256" key="4">
    <source>
        <dbReference type="ARBA" id="ARBA00023180"/>
    </source>
</evidence>
<dbReference type="InterPro" id="IPR013519">
    <property type="entry name" value="Int_alpha_beta-p"/>
</dbReference>
<name>A0ABX7NS76_9BACT</name>
<dbReference type="RefSeq" id="WP_206721832.1">
    <property type="nucleotide sequence ID" value="NZ_CP071090.1"/>
</dbReference>
<dbReference type="Gene3D" id="2.130.10.130">
    <property type="entry name" value="Integrin alpha, N-terminal"/>
    <property type="match status" value="5"/>
</dbReference>
<dbReference type="Proteomes" id="UP000662747">
    <property type="component" value="Chromosome"/>
</dbReference>
<gene>
    <name evidence="5" type="ORF">JY651_34010</name>
</gene>
<evidence type="ECO:0000256" key="3">
    <source>
        <dbReference type="ARBA" id="ARBA00022801"/>
    </source>
</evidence>
<dbReference type="EMBL" id="CP071090">
    <property type="protein sequence ID" value="QSQ20251.1"/>
    <property type="molecule type" value="Genomic_DNA"/>
</dbReference>
<proteinExistence type="predicted"/>
<dbReference type="PANTHER" id="PTHR23221">
    <property type="entry name" value="GLYCOSYLPHOSPHATIDYLINOSITOL PHOSPHOLIPASE D"/>
    <property type="match status" value="1"/>
</dbReference>
<organism evidence="5 6">
    <name type="scientific">Pyxidicoccus parkwayensis</name>
    <dbReference type="NCBI Taxonomy" id="2813578"/>
    <lineage>
        <taxon>Bacteria</taxon>
        <taxon>Pseudomonadati</taxon>
        <taxon>Myxococcota</taxon>
        <taxon>Myxococcia</taxon>
        <taxon>Myxococcales</taxon>
        <taxon>Cystobacterineae</taxon>
        <taxon>Myxococcaceae</taxon>
        <taxon>Pyxidicoccus</taxon>
    </lineage>
</organism>
<reference evidence="5 6" key="1">
    <citation type="submission" date="2021-02" db="EMBL/GenBank/DDBJ databases">
        <title>De Novo genome assembly of isolated myxobacteria.</title>
        <authorList>
            <person name="Stevens D.C."/>
        </authorList>
    </citation>
    <scope>NUCLEOTIDE SEQUENCE [LARGE SCALE GENOMIC DNA]</scope>
    <source>
        <strain evidence="6">SCPEA02</strain>
    </source>
</reference>
<evidence type="ECO:0000313" key="5">
    <source>
        <dbReference type="EMBL" id="QSQ20251.1"/>
    </source>
</evidence>
<protein>
    <submittedName>
        <fullName evidence="5">VCBS repeat-containing protein</fullName>
    </submittedName>
</protein>
<dbReference type="PANTHER" id="PTHR23221:SF7">
    <property type="entry name" value="PHOSPHATIDYLINOSITOL-GLYCAN-SPECIFIC PHOSPHOLIPASE D"/>
    <property type="match status" value="1"/>
</dbReference>
<dbReference type="Pfam" id="PF01839">
    <property type="entry name" value="FG-GAP"/>
    <property type="match status" value="5"/>
</dbReference>
<keyword evidence="1" id="KW-0732">Signal</keyword>
<dbReference type="SUPFAM" id="SSF69318">
    <property type="entry name" value="Integrin alpha N-terminal domain"/>
    <property type="match status" value="3"/>
</dbReference>
<dbReference type="SMART" id="SM00191">
    <property type="entry name" value="Int_alpha"/>
    <property type="match status" value="7"/>
</dbReference>
<keyword evidence="6" id="KW-1185">Reference proteome</keyword>
<dbReference type="InterPro" id="IPR028994">
    <property type="entry name" value="Integrin_alpha_N"/>
</dbReference>
<evidence type="ECO:0000256" key="1">
    <source>
        <dbReference type="ARBA" id="ARBA00022729"/>
    </source>
</evidence>
<dbReference type="PROSITE" id="PS51470">
    <property type="entry name" value="FG_GAP"/>
    <property type="match status" value="3"/>
</dbReference>
<evidence type="ECO:0000256" key="2">
    <source>
        <dbReference type="ARBA" id="ARBA00022737"/>
    </source>
</evidence>
<keyword evidence="2" id="KW-0677">Repeat</keyword>
<dbReference type="InterPro" id="IPR013517">
    <property type="entry name" value="FG-GAP"/>
</dbReference>
<dbReference type="PROSITE" id="PS51257">
    <property type="entry name" value="PROKAR_LIPOPROTEIN"/>
    <property type="match status" value="1"/>
</dbReference>
<keyword evidence="3" id="KW-0378">Hydrolase</keyword>
<sequence>MTRLTRAAPLLALLVSACSDELQPARVLPPESTVDLCTGLPALSLAVEPARVRVAGPVSLKATGGSGHYRYLLEPGGSSGELVGNRFVAGRTPATDTLIVEDAKCPGDARASVSVVAAFDVAPARAELPPGTSFQIAVQGLLGSATYTLTRSDSGGTLTTGGVYTAGTRDGVDLLTVRDSQTGDEALLQYQVRAGAKLVGDPAFLAVPAGASVPLATRGGADRVTWTKVSGPGTLANGRLSVEAGATGATLLTATDPFTKQTAQVSVRVLDELVRPGVAHGRLSDVAAMVTADFDGDGVQDLAVGQRESDLSRPSGGAVFIFKGTAGGLPSEPTWVLTGSSDTAAFGDALAAGDLDGDGRAELVVSSPGADVAVSNAGAVYFYTFKGATPSPAPLRNGLTGLLKDAAFGAGVAVADMDGDGDLDLVAGAPLGDLAPTAAINKRGTVDLYLSDSKSPVPDLPAVRLGGSDLTREGALVARTSSDLGRSVAAADLNGDGRVDIAALGRVSRYAADGTVSGSQVAISVFFARAEGSRFRASPDVYVLPANTADSNEGTWRLSVVPAEGSRPALLMAVADALDSPDLRTTGGVQSGNDAGGALLFDLSDRRPSGEPPATPPQVKREEAFARIYGDAGGINAGRSWAVLDVDGEAGAELLLGAPRASGTAPNNAQRWVGKVLVYPLATLAKGSVINKPLASLLGTAKSDTLGSGLASWTLPDGPVLVAFSGRASSDQGAFTGRVELYRRSGATLAEWPRTGIMVPAKPSVERYGELVAVARGPENRAFTAVAAPGWSGPGANTDGDALSIGRAYVHDAAQPAAARVAEEGAPSPSKTGRSVGADVVFTDFNGDGRPDLVVGATSFYVPGTGTAAGNTELTSTYASVNAACVTTGTLSVGGVLVSLGQTDGTFKPAYRLWAPSQIAGCTPDTDAKCKRTVIGRGLVGGFDFNGDGKQDLGVLRDRGMEVFLGRAPEDASLAKLTMGCDPVYSWPSMSLQTSSPATLEDLDGDRCDELAWRYAEGTRSGVAILFGYDAGGTRCGGRTTPTVLRLAGDSETQLANLGLGVAIARAGKFLNDARDFVAISASAIPFDGVTQPVVLLYDKAKLLSEMSARQAAGQPLVIGALSDGVDPVMLVHRTRAVSFGTSLAGGRDLTGDGVPDLLVGAPGASDASDGGGAVYLYAGGKTQQGALSPFLMVVGDGAERSALGQDMALIPGATGVPPMLVIGAPRSYRTGTQNGTAFALPLGF</sequence>